<dbReference type="Pfam" id="PF01408">
    <property type="entry name" value="GFO_IDH_MocA"/>
    <property type="match status" value="1"/>
</dbReference>
<accession>A0A381QDX2</accession>
<name>A0A381QDX2_9ZZZZ</name>
<dbReference type="Gene3D" id="3.30.360.10">
    <property type="entry name" value="Dihydrodipicolinate Reductase, domain 2"/>
    <property type="match status" value="1"/>
</dbReference>
<dbReference type="EMBL" id="UINC01001306">
    <property type="protein sequence ID" value="SUZ77178.1"/>
    <property type="molecule type" value="Genomic_DNA"/>
</dbReference>
<evidence type="ECO:0000256" key="1">
    <source>
        <dbReference type="ARBA" id="ARBA00023002"/>
    </source>
</evidence>
<protein>
    <recommendedName>
        <fullName evidence="5">Gfo/Idh/MocA-like oxidoreductase N-terminal domain-containing protein</fullName>
    </recommendedName>
</protein>
<feature type="domain" description="Gfo/Idh/MocA-like oxidoreductase N-terminal" evidence="2">
    <location>
        <begin position="2"/>
        <end position="133"/>
    </location>
</feature>
<keyword evidence="1" id="KW-0560">Oxidoreductase</keyword>
<gene>
    <name evidence="4" type="ORF">METZ01_LOCUS30032</name>
</gene>
<evidence type="ECO:0000259" key="3">
    <source>
        <dbReference type="Pfam" id="PF22725"/>
    </source>
</evidence>
<feature type="domain" description="GFO/IDH/MocA-like oxidoreductase" evidence="3">
    <location>
        <begin position="141"/>
        <end position="261"/>
    </location>
</feature>
<dbReference type="AlphaFoldDB" id="A0A381QDX2"/>
<organism evidence="4">
    <name type="scientific">marine metagenome</name>
    <dbReference type="NCBI Taxonomy" id="408172"/>
    <lineage>
        <taxon>unclassified sequences</taxon>
        <taxon>metagenomes</taxon>
        <taxon>ecological metagenomes</taxon>
    </lineage>
</organism>
<evidence type="ECO:0008006" key="5">
    <source>
        <dbReference type="Google" id="ProtNLM"/>
    </source>
</evidence>
<evidence type="ECO:0000259" key="2">
    <source>
        <dbReference type="Pfam" id="PF01408"/>
    </source>
</evidence>
<dbReference type="SUPFAM" id="SSF51735">
    <property type="entry name" value="NAD(P)-binding Rossmann-fold domains"/>
    <property type="match status" value="1"/>
</dbReference>
<dbReference type="GO" id="GO:0016491">
    <property type="term" value="F:oxidoreductase activity"/>
    <property type="evidence" value="ECO:0007669"/>
    <property type="project" value="UniProtKB-KW"/>
</dbReference>
<sequence>MLKIGIVGLGFMGKMHFRCFKSLDNIEIKAICDADANQLQDTSGVAGNISGAEEDLDLSNISLYSDLSQMLSEEQLDAVSIASPTFMHSSQSIEALEAGLHVFCEKPMALNSADCQRMSEAAQQSGKTLQVGHCIRFWPEYVEAKEIIDSQKYGKVMAATFQRLSLTPTWSWDNCFLDGKRSGGAMLDLHIHDTDYVQYVFGMPKAVFSQGVIGPSQDYDHCVTQYLYDNESVITAEGGWIMAPGFGFEMNFKIMLEEATLIYSSAQEPTFRIYPKDGEMIKPDIPEGDGYSFEIRHFIENISGKKVPSVITPEQSADSVKIIEAEKESIRTLEKTSIS</sequence>
<dbReference type="InterPro" id="IPR000683">
    <property type="entry name" value="Gfo/Idh/MocA-like_OxRdtase_N"/>
</dbReference>
<dbReference type="InterPro" id="IPR036291">
    <property type="entry name" value="NAD(P)-bd_dom_sf"/>
</dbReference>
<dbReference type="PANTHER" id="PTHR43818:SF11">
    <property type="entry name" value="BCDNA.GH03377"/>
    <property type="match status" value="1"/>
</dbReference>
<dbReference type="Pfam" id="PF22725">
    <property type="entry name" value="GFO_IDH_MocA_C3"/>
    <property type="match status" value="1"/>
</dbReference>
<dbReference type="GO" id="GO:0000166">
    <property type="term" value="F:nucleotide binding"/>
    <property type="evidence" value="ECO:0007669"/>
    <property type="project" value="InterPro"/>
</dbReference>
<dbReference type="InterPro" id="IPR055170">
    <property type="entry name" value="GFO_IDH_MocA-like_dom"/>
</dbReference>
<evidence type="ECO:0000313" key="4">
    <source>
        <dbReference type="EMBL" id="SUZ77178.1"/>
    </source>
</evidence>
<proteinExistence type="predicted"/>
<dbReference type="PANTHER" id="PTHR43818">
    <property type="entry name" value="BCDNA.GH03377"/>
    <property type="match status" value="1"/>
</dbReference>
<dbReference type="SUPFAM" id="SSF55347">
    <property type="entry name" value="Glyceraldehyde-3-phosphate dehydrogenase-like, C-terminal domain"/>
    <property type="match status" value="1"/>
</dbReference>
<dbReference type="Gene3D" id="3.40.50.720">
    <property type="entry name" value="NAD(P)-binding Rossmann-like Domain"/>
    <property type="match status" value="1"/>
</dbReference>
<dbReference type="InterPro" id="IPR050463">
    <property type="entry name" value="Gfo/Idh/MocA_oxidrdct_glycsds"/>
</dbReference>
<reference evidence="4" key="1">
    <citation type="submission" date="2018-05" db="EMBL/GenBank/DDBJ databases">
        <authorList>
            <person name="Lanie J.A."/>
            <person name="Ng W.-L."/>
            <person name="Kazmierczak K.M."/>
            <person name="Andrzejewski T.M."/>
            <person name="Davidsen T.M."/>
            <person name="Wayne K.J."/>
            <person name="Tettelin H."/>
            <person name="Glass J.I."/>
            <person name="Rusch D."/>
            <person name="Podicherti R."/>
            <person name="Tsui H.-C.T."/>
            <person name="Winkler M.E."/>
        </authorList>
    </citation>
    <scope>NUCLEOTIDE SEQUENCE</scope>
</reference>